<dbReference type="Gene3D" id="1.10.10.10">
    <property type="entry name" value="Winged helix-like DNA-binding domain superfamily/Winged helix DNA-binding domain"/>
    <property type="match status" value="1"/>
</dbReference>
<keyword evidence="3" id="KW-0805">Transcription regulation</keyword>
<dbReference type="InterPro" id="IPR029016">
    <property type="entry name" value="GAF-like_dom_sf"/>
</dbReference>
<dbReference type="PIRSF" id="PIRSF036625">
    <property type="entry name" value="GAF_ANTAR"/>
    <property type="match status" value="1"/>
</dbReference>
<dbReference type="Gene3D" id="3.30.450.40">
    <property type="match status" value="1"/>
</dbReference>
<evidence type="ECO:0000313" key="6">
    <source>
        <dbReference type="EMBL" id="GAA1625148.1"/>
    </source>
</evidence>
<comment type="caution">
    <text evidence="6">The sequence shown here is derived from an EMBL/GenBank/DDBJ whole genome shotgun (WGS) entry which is preliminary data.</text>
</comment>
<evidence type="ECO:0000313" key="7">
    <source>
        <dbReference type="Proteomes" id="UP001501319"/>
    </source>
</evidence>
<gene>
    <name evidence="6" type="ORF">GCM10009744_11090</name>
</gene>
<evidence type="ECO:0000256" key="1">
    <source>
        <dbReference type="ARBA" id="ARBA00022679"/>
    </source>
</evidence>
<keyword evidence="2" id="KW-0418">Kinase</keyword>
<dbReference type="EMBL" id="BAAANE010000003">
    <property type="protein sequence ID" value="GAA1625148.1"/>
    <property type="molecule type" value="Genomic_DNA"/>
</dbReference>
<dbReference type="SUPFAM" id="SSF52172">
    <property type="entry name" value="CheY-like"/>
    <property type="match status" value="1"/>
</dbReference>
<proteinExistence type="predicted"/>
<dbReference type="InterPro" id="IPR036388">
    <property type="entry name" value="WH-like_DNA-bd_sf"/>
</dbReference>
<name>A0ABN2F1C0_9ACTN</name>
<dbReference type="Pfam" id="PF03861">
    <property type="entry name" value="ANTAR"/>
    <property type="match status" value="1"/>
</dbReference>
<dbReference type="SUPFAM" id="SSF55781">
    <property type="entry name" value="GAF domain-like"/>
    <property type="match status" value="1"/>
</dbReference>
<dbReference type="SMART" id="SM01012">
    <property type="entry name" value="ANTAR"/>
    <property type="match status" value="1"/>
</dbReference>
<evidence type="ECO:0000259" key="5">
    <source>
        <dbReference type="PROSITE" id="PS50921"/>
    </source>
</evidence>
<dbReference type="RefSeq" id="WP_344109467.1">
    <property type="nucleotide sequence ID" value="NZ_BAAANE010000003.1"/>
</dbReference>
<keyword evidence="1" id="KW-0808">Transferase</keyword>
<dbReference type="InterPro" id="IPR005561">
    <property type="entry name" value="ANTAR"/>
</dbReference>
<protein>
    <submittedName>
        <fullName evidence="6">GAF and ANTAR domain-containing protein</fullName>
    </submittedName>
</protein>
<sequence>MVAGFAQLAVELYDASGMAETVARVLEYAVDATGCDCAGVVLVHREKGLQTAGVTDQRLAHADRLQLQYGEGPCVPVSRDHPSVLLCDTVVDQRWPRWSPRIAEFGLRSVLTVPLFTARSTLGALNLYANRPGQFTTVDETTACLLARHASVAVATVRDASTLAHAVEAGTLIGRAQGLLMERFGIDADQAFAVLRRYSQDNNVKLRIVAGALVTTRRLPTSHQPVKPTDDR</sequence>
<evidence type="ECO:0000256" key="3">
    <source>
        <dbReference type="ARBA" id="ARBA00023015"/>
    </source>
</evidence>
<reference evidence="6 7" key="1">
    <citation type="journal article" date="2019" name="Int. J. Syst. Evol. Microbiol.">
        <title>The Global Catalogue of Microorganisms (GCM) 10K type strain sequencing project: providing services to taxonomists for standard genome sequencing and annotation.</title>
        <authorList>
            <consortium name="The Broad Institute Genomics Platform"/>
            <consortium name="The Broad Institute Genome Sequencing Center for Infectious Disease"/>
            <person name="Wu L."/>
            <person name="Ma J."/>
        </authorList>
    </citation>
    <scope>NUCLEOTIDE SEQUENCE [LARGE SCALE GENOMIC DNA]</scope>
    <source>
        <strain evidence="6 7">JCM 14306</strain>
    </source>
</reference>
<dbReference type="Pfam" id="PF13185">
    <property type="entry name" value="GAF_2"/>
    <property type="match status" value="1"/>
</dbReference>
<dbReference type="InterPro" id="IPR011006">
    <property type="entry name" value="CheY-like_superfamily"/>
</dbReference>
<dbReference type="PROSITE" id="PS50921">
    <property type="entry name" value="ANTAR"/>
    <property type="match status" value="1"/>
</dbReference>
<dbReference type="SMART" id="SM00065">
    <property type="entry name" value="GAF"/>
    <property type="match status" value="1"/>
</dbReference>
<organism evidence="6 7">
    <name type="scientific">Kribbella alba</name>
    <dbReference type="NCBI Taxonomy" id="190197"/>
    <lineage>
        <taxon>Bacteria</taxon>
        <taxon>Bacillati</taxon>
        <taxon>Actinomycetota</taxon>
        <taxon>Actinomycetes</taxon>
        <taxon>Propionibacteriales</taxon>
        <taxon>Kribbellaceae</taxon>
        <taxon>Kribbella</taxon>
    </lineage>
</organism>
<accession>A0ABN2F1C0</accession>
<keyword evidence="4" id="KW-0804">Transcription</keyword>
<feature type="domain" description="ANTAR" evidence="5">
    <location>
        <begin position="153"/>
        <end position="214"/>
    </location>
</feature>
<keyword evidence="7" id="KW-1185">Reference proteome</keyword>
<evidence type="ECO:0000256" key="2">
    <source>
        <dbReference type="ARBA" id="ARBA00022777"/>
    </source>
</evidence>
<evidence type="ECO:0000256" key="4">
    <source>
        <dbReference type="ARBA" id="ARBA00023163"/>
    </source>
</evidence>
<dbReference type="InterPro" id="IPR012074">
    <property type="entry name" value="GAF_ANTAR"/>
</dbReference>
<dbReference type="InterPro" id="IPR003018">
    <property type="entry name" value="GAF"/>
</dbReference>
<dbReference type="Proteomes" id="UP001501319">
    <property type="component" value="Unassembled WGS sequence"/>
</dbReference>